<sequence length="372" mass="42157">MGSEIRNISLFSTFRARNGGSDTSFVNPNNVDIPAGSDTESDSGEEAKAQEYLAKTNDEVDRPVQTAFGKGTNVWRSSDGTLHAELDEESKEKLRKQELRDNEMRLQKMLKKALQTRKKEEKGLQKNQEEEKKTDSGGVAWWKTRCAAPRQLKRTEERRLVRLAMLKDKEDEEDKRKREDVENKPPSTDGVIYPTLPSYLSTPLSPSLPANIPFPRPHLTTTSTQYSTLSSSSSAIQPVSTAAHISAPPTSLVQPTLYPSRSSHAPRHNRNSTLIGPLGAYNRPSHRIPSTSHRSVAPRRVHMDSFCENEAEVDRFGERPYLLGQNQSSLTRVTEEQLDRDAVYEQRKKRKMDEGGEEKMADLLKRKSWLRR</sequence>
<protein>
    <submittedName>
        <fullName evidence="2">Uncharacterized protein</fullName>
    </submittedName>
</protein>
<evidence type="ECO:0000313" key="2">
    <source>
        <dbReference type="EMBL" id="KAF2851511.1"/>
    </source>
</evidence>
<reference evidence="2" key="1">
    <citation type="submission" date="2020-01" db="EMBL/GenBank/DDBJ databases">
        <authorList>
            <consortium name="DOE Joint Genome Institute"/>
            <person name="Haridas S."/>
            <person name="Albert R."/>
            <person name="Binder M."/>
            <person name="Bloem J."/>
            <person name="Labutti K."/>
            <person name="Salamov A."/>
            <person name="Andreopoulos B."/>
            <person name="Baker S.E."/>
            <person name="Barry K."/>
            <person name="Bills G."/>
            <person name="Bluhm B.H."/>
            <person name="Cannon C."/>
            <person name="Castanera R."/>
            <person name="Culley D.E."/>
            <person name="Daum C."/>
            <person name="Ezra D."/>
            <person name="Gonzalez J.B."/>
            <person name="Henrissat B."/>
            <person name="Kuo A."/>
            <person name="Liang C."/>
            <person name="Lipzen A."/>
            <person name="Lutzoni F."/>
            <person name="Magnuson J."/>
            <person name="Mondo S."/>
            <person name="Nolan M."/>
            <person name="Ohm R."/>
            <person name="Pangilinan J."/>
            <person name="Park H.-J."/>
            <person name="Ramirez L."/>
            <person name="Alfaro M."/>
            <person name="Sun H."/>
            <person name="Tritt A."/>
            <person name="Yoshinaga Y."/>
            <person name="Zwiers L.-H."/>
            <person name="Turgeon B.G."/>
            <person name="Goodwin S.B."/>
            <person name="Spatafora J.W."/>
            <person name="Crous P.W."/>
            <person name="Grigoriev I.V."/>
        </authorList>
    </citation>
    <scope>NUCLEOTIDE SEQUENCE</scope>
    <source>
        <strain evidence="2">IPT5</strain>
    </source>
</reference>
<dbReference type="AlphaFoldDB" id="A0A6A7B7R8"/>
<feature type="compositionally biased region" description="Polar residues" evidence="1">
    <location>
        <begin position="20"/>
        <end position="30"/>
    </location>
</feature>
<feature type="region of interest" description="Disordered" evidence="1">
    <location>
        <begin position="112"/>
        <end position="138"/>
    </location>
</feature>
<dbReference type="EMBL" id="MU006302">
    <property type="protein sequence ID" value="KAF2851511.1"/>
    <property type="molecule type" value="Genomic_DNA"/>
</dbReference>
<evidence type="ECO:0000256" key="1">
    <source>
        <dbReference type="SAM" id="MobiDB-lite"/>
    </source>
</evidence>
<feature type="compositionally biased region" description="Basic and acidic residues" evidence="1">
    <location>
        <begin position="117"/>
        <end position="135"/>
    </location>
</feature>
<evidence type="ECO:0000313" key="3">
    <source>
        <dbReference type="Proteomes" id="UP000799423"/>
    </source>
</evidence>
<name>A0A6A7B7R8_9PLEO</name>
<organism evidence="2 3">
    <name type="scientific">Plenodomus tracheiphilus IPT5</name>
    <dbReference type="NCBI Taxonomy" id="1408161"/>
    <lineage>
        <taxon>Eukaryota</taxon>
        <taxon>Fungi</taxon>
        <taxon>Dikarya</taxon>
        <taxon>Ascomycota</taxon>
        <taxon>Pezizomycotina</taxon>
        <taxon>Dothideomycetes</taxon>
        <taxon>Pleosporomycetidae</taxon>
        <taxon>Pleosporales</taxon>
        <taxon>Pleosporineae</taxon>
        <taxon>Leptosphaeriaceae</taxon>
        <taxon>Plenodomus</taxon>
    </lineage>
</organism>
<dbReference type="OrthoDB" id="3795282at2759"/>
<feature type="region of interest" description="Disordered" evidence="1">
    <location>
        <begin position="165"/>
        <end position="194"/>
    </location>
</feature>
<keyword evidence="3" id="KW-1185">Reference proteome</keyword>
<feature type="compositionally biased region" description="Basic and acidic residues" evidence="1">
    <location>
        <begin position="165"/>
        <end position="183"/>
    </location>
</feature>
<feature type="compositionally biased region" description="Polar residues" evidence="1">
    <location>
        <begin position="248"/>
        <end position="263"/>
    </location>
</feature>
<dbReference type="Proteomes" id="UP000799423">
    <property type="component" value="Unassembled WGS sequence"/>
</dbReference>
<feature type="region of interest" description="Disordered" evidence="1">
    <location>
        <begin position="17"/>
        <end position="48"/>
    </location>
</feature>
<proteinExistence type="predicted"/>
<accession>A0A6A7B7R8</accession>
<feature type="region of interest" description="Disordered" evidence="1">
    <location>
        <begin position="246"/>
        <end position="297"/>
    </location>
</feature>
<gene>
    <name evidence="2" type="ORF">T440DRAFT_528804</name>
</gene>